<name>A0A9J5XCI9_SOLCO</name>
<organism evidence="1 2">
    <name type="scientific">Solanum commersonii</name>
    <name type="common">Commerson's wild potato</name>
    <name type="synonym">Commerson's nightshade</name>
    <dbReference type="NCBI Taxonomy" id="4109"/>
    <lineage>
        <taxon>Eukaryota</taxon>
        <taxon>Viridiplantae</taxon>
        <taxon>Streptophyta</taxon>
        <taxon>Embryophyta</taxon>
        <taxon>Tracheophyta</taxon>
        <taxon>Spermatophyta</taxon>
        <taxon>Magnoliopsida</taxon>
        <taxon>eudicotyledons</taxon>
        <taxon>Gunneridae</taxon>
        <taxon>Pentapetalae</taxon>
        <taxon>asterids</taxon>
        <taxon>lamiids</taxon>
        <taxon>Solanales</taxon>
        <taxon>Solanaceae</taxon>
        <taxon>Solanoideae</taxon>
        <taxon>Solaneae</taxon>
        <taxon>Solanum</taxon>
    </lineage>
</organism>
<evidence type="ECO:0000313" key="1">
    <source>
        <dbReference type="EMBL" id="KAG5586115.1"/>
    </source>
</evidence>
<sequence>MLQFLFSILNSCFDGQILLSFDFSNCVFAELTLFFFRDTLCNLDFQQRQWNLVTERRHTLALRSCRTNNIRAAKF</sequence>
<protein>
    <submittedName>
        <fullName evidence="1">Uncharacterized protein</fullName>
    </submittedName>
</protein>
<dbReference type="AlphaFoldDB" id="A0A9J5XCI9"/>
<reference evidence="1 2" key="1">
    <citation type="submission" date="2020-09" db="EMBL/GenBank/DDBJ databases">
        <title>De no assembly of potato wild relative species, Solanum commersonii.</title>
        <authorList>
            <person name="Cho K."/>
        </authorList>
    </citation>
    <scope>NUCLEOTIDE SEQUENCE [LARGE SCALE GENOMIC DNA]</scope>
    <source>
        <strain evidence="1">LZ3.2</strain>
        <tissue evidence="1">Leaf</tissue>
    </source>
</reference>
<dbReference type="EMBL" id="JACXVP010000009">
    <property type="protein sequence ID" value="KAG5586115.1"/>
    <property type="molecule type" value="Genomic_DNA"/>
</dbReference>
<comment type="caution">
    <text evidence="1">The sequence shown here is derived from an EMBL/GenBank/DDBJ whole genome shotgun (WGS) entry which is preliminary data.</text>
</comment>
<keyword evidence="2" id="KW-1185">Reference proteome</keyword>
<evidence type="ECO:0000313" key="2">
    <source>
        <dbReference type="Proteomes" id="UP000824120"/>
    </source>
</evidence>
<dbReference type="Proteomes" id="UP000824120">
    <property type="component" value="Chromosome 9"/>
</dbReference>
<proteinExistence type="predicted"/>
<accession>A0A9J5XCI9</accession>
<gene>
    <name evidence="1" type="ORF">H5410_046549</name>
</gene>